<sequence>MDTEFDLPPSQFLAQPDALLAQLAQLVDTTTLAAHDFDVDNRTGFMPPEPPVTRLPEEYDAWELVLEEASRGLKLGTREDLTDDDKAVSSRWRAQVESLPILPIDSLEKSEVIIRRAHLVLSWILHFYIHTVPPSSKCIVIPRSLTLPLLRVSSQLRLPPVLTYSDTVLYNWALRENQLAPLPDLNNLRTVQTFTGTRDEEEFYLTSARMELRGVEALELMRSTMDEAFVGDDIATKRITAYLFKLADVISDLKTLLLAVREGCNPDVFYNEVRPWFMGVDSGEKVWLFEGLETDETLEEPKELSGPSAGQSSLIHALDIFLGVEEYSHSEQITGHDETISISPSTTTIFPNPAKSAFLNRMQVYMPRHHRNFLDHLRNNPRPLRDIVANSSNTSLLEAYNKAVTSLKELRDAHIIIVTLYIIIPAGRAAEKERKGKEDGDSLLKGTGGTDLVKFLKDVRNGTAGAVLPSES</sequence>
<dbReference type="Pfam" id="PF01231">
    <property type="entry name" value="IDO"/>
    <property type="match status" value="1"/>
</dbReference>
<name>A0ABR1J600_9AGAR</name>
<evidence type="ECO:0000313" key="5">
    <source>
        <dbReference type="Proteomes" id="UP001498398"/>
    </source>
</evidence>
<evidence type="ECO:0000313" key="4">
    <source>
        <dbReference type="EMBL" id="KAK7449288.1"/>
    </source>
</evidence>
<reference evidence="4 5" key="1">
    <citation type="submission" date="2024-01" db="EMBL/GenBank/DDBJ databases">
        <title>A draft genome for the cacao thread blight pathogen Marasmiellus scandens.</title>
        <authorList>
            <person name="Baruah I.K."/>
            <person name="Leung J."/>
            <person name="Bukari Y."/>
            <person name="Amoako-Attah I."/>
            <person name="Meinhardt L.W."/>
            <person name="Bailey B.A."/>
            <person name="Cohen S.P."/>
        </authorList>
    </citation>
    <scope>NUCLEOTIDE SEQUENCE [LARGE SCALE GENOMIC DNA]</scope>
    <source>
        <strain evidence="4 5">GH-19</strain>
    </source>
</reference>
<evidence type="ECO:0000256" key="3">
    <source>
        <dbReference type="ARBA" id="ARBA00023004"/>
    </source>
</evidence>
<gene>
    <name evidence="4" type="ORF">VKT23_013431</name>
</gene>
<comment type="caution">
    <text evidence="4">The sequence shown here is derived from an EMBL/GenBank/DDBJ whole genome shotgun (WGS) entry which is preliminary data.</text>
</comment>
<keyword evidence="2" id="KW-0479">Metal-binding</keyword>
<evidence type="ECO:0000256" key="1">
    <source>
        <dbReference type="ARBA" id="ARBA00007119"/>
    </source>
</evidence>
<keyword evidence="3" id="KW-0408">Iron</keyword>
<dbReference type="EMBL" id="JBANRG010000036">
    <property type="protein sequence ID" value="KAK7449288.1"/>
    <property type="molecule type" value="Genomic_DNA"/>
</dbReference>
<dbReference type="Proteomes" id="UP001498398">
    <property type="component" value="Unassembled WGS sequence"/>
</dbReference>
<dbReference type="InterPro" id="IPR000898">
    <property type="entry name" value="Indolamine_dOase"/>
</dbReference>
<dbReference type="SUPFAM" id="SSF140959">
    <property type="entry name" value="Indolic compounds 2,3-dioxygenase-like"/>
    <property type="match status" value="1"/>
</dbReference>
<dbReference type="PANTHER" id="PTHR28657">
    <property type="entry name" value="INDOLEAMINE 2,3-DIOXYGENASE"/>
    <property type="match status" value="1"/>
</dbReference>
<accession>A0ABR1J600</accession>
<keyword evidence="5" id="KW-1185">Reference proteome</keyword>
<comment type="similarity">
    <text evidence="1">Belongs to the indoleamine 2,3-dioxygenase family.</text>
</comment>
<dbReference type="PANTHER" id="PTHR28657:SF5">
    <property type="entry name" value="INDOLEAMINE 2,3-DIOXYGENASE"/>
    <property type="match status" value="1"/>
</dbReference>
<organism evidence="4 5">
    <name type="scientific">Marasmiellus scandens</name>
    <dbReference type="NCBI Taxonomy" id="2682957"/>
    <lineage>
        <taxon>Eukaryota</taxon>
        <taxon>Fungi</taxon>
        <taxon>Dikarya</taxon>
        <taxon>Basidiomycota</taxon>
        <taxon>Agaricomycotina</taxon>
        <taxon>Agaricomycetes</taxon>
        <taxon>Agaricomycetidae</taxon>
        <taxon>Agaricales</taxon>
        <taxon>Marasmiineae</taxon>
        <taxon>Omphalotaceae</taxon>
        <taxon>Marasmiellus</taxon>
    </lineage>
</organism>
<dbReference type="Gene3D" id="1.20.58.480">
    <property type="match status" value="1"/>
</dbReference>
<protein>
    <recommendedName>
        <fullName evidence="6">Indoleamine 2,3-dioxygenase</fullName>
    </recommendedName>
</protein>
<evidence type="ECO:0008006" key="6">
    <source>
        <dbReference type="Google" id="ProtNLM"/>
    </source>
</evidence>
<dbReference type="InterPro" id="IPR037217">
    <property type="entry name" value="Trp/Indoleamine_2_3_dOase-like"/>
</dbReference>
<evidence type="ECO:0000256" key="2">
    <source>
        <dbReference type="ARBA" id="ARBA00022723"/>
    </source>
</evidence>
<proteinExistence type="inferred from homology"/>